<dbReference type="SUPFAM" id="SSF52540">
    <property type="entry name" value="P-loop containing nucleoside triphosphate hydrolases"/>
    <property type="match status" value="1"/>
</dbReference>
<organism evidence="1 2">
    <name type="scientific">Oceanicella actignis</name>
    <dbReference type="NCBI Taxonomy" id="1189325"/>
    <lineage>
        <taxon>Bacteria</taxon>
        <taxon>Pseudomonadati</taxon>
        <taxon>Pseudomonadota</taxon>
        <taxon>Alphaproteobacteria</taxon>
        <taxon>Rhodobacterales</taxon>
        <taxon>Paracoccaceae</taxon>
        <taxon>Oceanicella</taxon>
    </lineage>
</organism>
<evidence type="ECO:0008006" key="3">
    <source>
        <dbReference type="Google" id="ProtNLM"/>
    </source>
</evidence>
<sequence length="213" mass="22324">MSDSQHPPALWPASFIIGLAGVAGVGKSTVARAIQRARGGIVVDGTGVPLKAMLAAFYAQCSIPPAEIARRIDGDLKRAPDPLLGGRTPTEAMQRLGTEWGREQMTPDLWVGAWDRRARAHVSAGRGVVNDSVRFENEAAAIRALGGFVVRIVGPRGDDVGGHISEAGVEADVAVLNAAEDDGAAAAREVLRHAARRWACAADCAALDGRFES</sequence>
<gene>
    <name evidence="1" type="ORF">SAMN05216200_1142</name>
</gene>
<keyword evidence="2" id="KW-1185">Reference proteome</keyword>
<dbReference type="Gene3D" id="3.40.50.300">
    <property type="entry name" value="P-loop containing nucleotide triphosphate hydrolases"/>
    <property type="match status" value="1"/>
</dbReference>
<reference evidence="1 2" key="1">
    <citation type="submission" date="2016-12" db="EMBL/GenBank/DDBJ databases">
        <authorList>
            <person name="Song W.-J."/>
            <person name="Kurnit D.M."/>
        </authorList>
    </citation>
    <scope>NUCLEOTIDE SEQUENCE [LARGE SCALE GENOMIC DNA]</scope>
    <source>
        <strain evidence="1 2">CGMCC 1.10808</strain>
    </source>
</reference>
<dbReference type="Proteomes" id="UP000184066">
    <property type="component" value="Unassembled WGS sequence"/>
</dbReference>
<dbReference type="OrthoDB" id="5401711at2"/>
<dbReference type="EMBL" id="FRDL01000014">
    <property type="protein sequence ID" value="SHN76795.1"/>
    <property type="molecule type" value="Genomic_DNA"/>
</dbReference>
<dbReference type="AlphaFoldDB" id="A0A1M7U1D6"/>
<dbReference type="InterPro" id="IPR027417">
    <property type="entry name" value="P-loop_NTPase"/>
</dbReference>
<name>A0A1M7U1D6_9RHOB</name>
<dbReference type="RefSeq" id="WP_072748413.1">
    <property type="nucleotide sequence ID" value="NZ_FOHL01000001.1"/>
</dbReference>
<evidence type="ECO:0000313" key="2">
    <source>
        <dbReference type="Proteomes" id="UP000184066"/>
    </source>
</evidence>
<evidence type="ECO:0000313" key="1">
    <source>
        <dbReference type="EMBL" id="SHN76795.1"/>
    </source>
</evidence>
<dbReference type="STRING" id="1189325.SAMN04488119_101420"/>
<accession>A0A1M7U1D6</accession>
<proteinExistence type="predicted"/>
<protein>
    <recommendedName>
        <fullName evidence="3">Dephospho-CoA kinase</fullName>
    </recommendedName>
</protein>